<dbReference type="GO" id="GO:0012505">
    <property type="term" value="C:endomembrane system"/>
    <property type="evidence" value="ECO:0007669"/>
    <property type="project" value="UniProtKB-SubCell"/>
</dbReference>
<protein>
    <submittedName>
        <fullName evidence="6">Protein VAC14-like protein</fullName>
    </submittedName>
</protein>
<evidence type="ECO:0000256" key="1">
    <source>
        <dbReference type="ARBA" id="ARBA00004308"/>
    </source>
</evidence>
<dbReference type="AlphaFoldDB" id="A0A1D6PGK5"/>
<dbReference type="InterPro" id="IPR026825">
    <property type="entry name" value="Vac14"/>
</dbReference>
<dbReference type="EMBL" id="CM000785">
    <property type="protein sequence ID" value="AQL08517.1"/>
    <property type="molecule type" value="Genomic_DNA"/>
</dbReference>
<feature type="compositionally biased region" description="Polar residues" evidence="4">
    <location>
        <begin position="222"/>
        <end position="240"/>
    </location>
</feature>
<keyword evidence="2" id="KW-0677">Repeat</keyword>
<dbReference type="EMBL" id="CM000785">
    <property type="protein sequence ID" value="AQL08547.1"/>
    <property type="molecule type" value="Genomic_DNA"/>
</dbReference>
<comment type="subcellular location">
    <subcellularLocation>
        <location evidence="1">Endomembrane system</location>
    </subcellularLocation>
</comment>
<evidence type="ECO:0000313" key="6">
    <source>
        <dbReference type="EMBL" id="AQL08547.1"/>
    </source>
</evidence>
<reference evidence="6" key="1">
    <citation type="submission" date="2015-12" db="EMBL/GenBank/DDBJ databases">
        <title>Update maize B73 reference genome by single molecule sequencing technologies.</title>
        <authorList>
            <consortium name="Maize Genome Sequencing Project"/>
            <person name="Ware D."/>
        </authorList>
    </citation>
    <scope>NUCLEOTIDE SEQUENCE</scope>
    <source>
        <tissue evidence="6">Seedling</tissue>
    </source>
</reference>
<organism evidence="6">
    <name type="scientific">Zea mays</name>
    <name type="common">Maize</name>
    <dbReference type="NCBI Taxonomy" id="4577"/>
    <lineage>
        <taxon>Eukaryota</taxon>
        <taxon>Viridiplantae</taxon>
        <taxon>Streptophyta</taxon>
        <taxon>Embryophyta</taxon>
        <taxon>Tracheophyta</taxon>
        <taxon>Spermatophyta</taxon>
        <taxon>Magnoliopsida</taxon>
        <taxon>Liliopsida</taxon>
        <taxon>Poales</taxon>
        <taxon>Poaceae</taxon>
        <taxon>PACMAD clade</taxon>
        <taxon>Panicoideae</taxon>
        <taxon>Andropogonodae</taxon>
        <taxon>Andropogoneae</taxon>
        <taxon>Tripsacinae</taxon>
        <taxon>Zea</taxon>
    </lineage>
</organism>
<dbReference type="PANTHER" id="PTHR16023">
    <property type="entry name" value="TAX1 BINDING PROTEIN-RELATED"/>
    <property type="match status" value="1"/>
</dbReference>
<dbReference type="EMBL" id="CM000785">
    <property type="protein sequence ID" value="AQL08532.1"/>
    <property type="molecule type" value="Genomic_DNA"/>
</dbReference>
<evidence type="ECO:0000259" key="5">
    <source>
        <dbReference type="Pfam" id="PF11916"/>
    </source>
</evidence>
<evidence type="ECO:0000256" key="3">
    <source>
        <dbReference type="ARBA" id="ARBA00023136"/>
    </source>
</evidence>
<dbReference type="GO" id="GO:0070772">
    <property type="term" value="C:PAS complex"/>
    <property type="evidence" value="ECO:0007669"/>
    <property type="project" value="InterPro"/>
</dbReference>
<gene>
    <name evidence="6" type="ORF">ZEAMMB73_Zm00001d048049</name>
</gene>
<feature type="domain" description="Vacuolar protein 14 C-terminal Fig4-binding" evidence="5">
    <location>
        <begin position="1"/>
        <end position="138"/>
    </location>
</feature>
<proteinExistence type="predicted"/>
<evidence type="ECO:0000256" key="4">
    <source>
        <dbReference type="SAM" id="MobiDB-lite"/>
    </source>
</evidence>
<dbReference type="PANTHER" id="PTHR16023:SF0">
    <property type="entry name" value="PROTEIN VAC14 HOMOLOG"/>
    <property type="match status" value="1"/>
</dbReference>
<name>A0A1D6PGK5_MAIZE</name>
<sequence>MVQVLNLILLTSTELGELRSPLKKSLVDSCGKDLFQSLYASWRHSPMATISLCLLAQAYNHASCVIQSLGEEDINVNFLVQLDKLIRLLETPVFAYLRLQLLEPGKHTWLLKTLYGLLMLLPQQSAAFKILRTRLKTVPFSENLKRTSSANPYSQILQVTEDGNRNQDMQNYSAINFPFLLQQFENMQLQHRNHLKDQLQSRKSASTLTLSQEIQRYEEAHSSSLSEINRPPSRTSKGIL</sequence>
<feature type="region of interest" description="Disordered" evidence="4">
    <location>
        <begin position="220"/>
        <end position="240"/>
    </location>
</feature>
<accession>A0A1D6PGK5</accession>
<dbReference type="InterPro" id="IPR021841">
    <property type="entry name" value="VAC14_Fig4p-bd"/>
</dbReference>
<dbReference type="EMBL" id="CM000785">
    <property type="protein sequence ID" value="AQL08545.1"/>
    <property type="molecule type" value="Genomic_DNA"/>
</dbReference>
<keyword evidence="3" id="KW-0472">Membrane</keyword>
<dbReference type="GO" id="GO:0006661">
    <property type="term" value="P:phosphatidylinositol biosynthetic process"/>
    <property type="evidence" value="ECO:0007669"/>
    <property type="project" value="InterPro"/>
</dbReference>
<evidence type="ECO:0000256" key="2">
    <source>
        <dbReference type="ARBA" id="ARBA00022737"/>
    </source>
</evidence>
<dbReference type="Pfam" id="PF11916">
    <property type="entry name" value="Vac14_Fig4_bd"/>
    <property type="match status" value="1"/>
</dbReference>